<evidence type="ECO:0000256" key="2">
    <source>
        <dbReference type="ARBA" id="ARBA00004370"/>
    </source>
</evidence>
<feature type="transmembrane region" description="Helical" evidence="9">
    <location>
        <begin position="43"/>
        <end position="65"/>
    </location>
</feature>
<dbReference type="RefSeq" id="WP_276320226.1">
    <property type="nucleotide sequence ID" value="NZ_CP034669.1"/>
</dbReference>
<keyword evidence="5" id="KW-0808">Transferase</keyword>
<dbReference type="AlphaFoldDB" id="A0A410S3W9"/>
<sequence length="826" mass="90178">MQLLERARVEWFAVAVGLTVGTSMVFVPYEFGSALFQYIYPHIRLLGSLFLVGAGMMLVALMYPAWPAFVGWVGRASMLAAVAVYWWEVCVLPVSLTGTVVYLLLMVLLVLEPRTLRRGRGLLLVFLACVALCFGSLMLWAPQDLVRFALASLGTSVRWAGLLFLLMGALLAVGLWRRKPLLCRLALGALALLFLHMTVAVVSRRSWSGMSVYALLALGCALLAGGRRWPVLVGVRWRLFRGMALASVLPILGVGAVASYLAQKALEAELHGKARQAVAAETAWLEQTAAMASSMLSVYSQGPGFVALVRAGNREGMRERLAMLEGPSGLFDAVWLLDEAGDTLMPSMRLSWVNGNFAYQAYFQDAMRGGSQVLLSRPFLSRANLPFVVFTVPMDLGAGRRAFLVGALSLERLGLQPALASPGYHVEIFDRRDGSLLRETERGSVLARAPVLDLVGSDALSRPEGLVEVFDDTGRRMVVAHARVEGTPWRVVVTARLREAFAPVTRMGAWVVAIAVLAGAISLVLSHWVGRDVAQRLESLRDGFAVLGTPSVEQRVHARGDDEIAQLTLGFNDMAARIDRTQKELREAIAIRDQFLSMASHELRTPLTPLKATLDLLIRQLGSGQGMSPERQRDTIARLNRQVDRLTRLIGDMLDVSRLQSGRFTLTVAPMDVVALAREVVERVQSTRPERQGLVSLDVPDGPLVGRWDEQRLDQLLTNLVENALRYSPPGTPVVVRVREESDGVRVDVEDRGIGIPAESLPQLFTPFFRARNATEHYAGGLGLGLAICREIVERHGGRIQASSEGPGKGTCFTVALPRSAVAEAA</sequence>
<evidence type="ECO:0000256" key="4">
    <source>
        <dbReference type="ARBA" id="ARBA00022553"/>
    </source>
</evidence>
<dbReference type="SMART" id="SM00388">
    <property type="entry name" value="HisKA"/>
    <property type="match status" value="1"/>
</dbReference>
<dbReference type="GO" id="GO:0016020">
    <property type="term" value="C:membrane"/>
    <property type="evidence" value="ECO:0007669"/>
    <property type="project" value="UniProtKB-SubCell"/>
</dbReference>
<dbReference type="PROSITE" id="PS50885">
    <property type="entry name" value="HAMP"/>
    <property type="match status" value="1"/>
</dbReference>
<evidence type="ECO:0000256" key="3">
    <source>
        <dbReference type="ARBA" id="ARBA00012438"/>
    </source>
</evidence>
<dbReference type="PROSITE" id="PS50109">
    <property type="entry name" value="HIS_KIN"/>
    <property type="match status" value="1"/>
</dbReference>
<evidence type="ECO:0000259" key="11">
    <source>
        <dbReference type="PROSITE" id="PS50885"/>
    </source>
</evidence>
<feature type="transmembrane region" description="Helical" evidence="9">
    <location>
        <begin position="85"/>
        <end position="110"/>
    </location>
</feature>
<keyword evidence="4" id="KW-0597">Phosphoprotein</keyword>
<feature type="transmembrane region" description="Helical" evidence="9">
    <location>
        <begin position="239"/>
        <end position="262"/>
    </location>
</feature>
<feature type="transmembrane region" description="Helical" evidence="9">
    <location>
        <begin position="122"/>
        <end position="141"/>
    </location>
</feature>
<keyword evidence="9" id="KW-1133">Transmembrane helix</keyword>
<evidence type="ECO:0000313" key="12">
    <source>
        <dbReference type="EMBL" id="QAT88822.1"/>
    </source>
</evidence>
<gene>
    <name evidence="12" type="primary">phoR6</name>
    <name evidence="12" type="ORF">EJ065_7297</name>
</gene>
<dbReference type="CDD" id="cd18774">
    <property type="entry name" value="PDC2_HK_sensor"/>
    <property type="match status" value="1"/>
</dbReference>
<dbReference type="InterPro" id="IPR003661">
    <property type="entry name" value="HisK_dim/P_dom"/>
</dbReference>
<organism evidence="12 13">
    <name type="scientific">Corallococcus coralloides</name>
    <name type="common">Myxococcus coralloides</name>
    <dbReference type="NCBI Taxonomy" id="184914"/>
    <lineage>
        <taxon>Bacteria</taxon>
        <taxon>Pseudomonadati</taxon>
        <taxon>Myxococcota</taxon>
        <taxon>Myxococcia</taxon>
        <taxon>Myxococcales</taxon>
        <taxon>Cystobacterineae</taxon>
        <taxon>Myxococcaceae</taxon>
        <taxon>Corallococcus</taxon>
    </lineage>
</organism>
<dbReference type="InterPro" id="IPR003660">
    <property type="entry name" value="HAMP_dom"/>
</dbReference>
<dbReference type="FunFam" id="1.10.287.130:FF:000001">
    <property type="entry name" value="Two-component sensor histidine kinase"/>
    <property type="match status" value="1"/>
</dbReference>
<evidence type="ECO:0000259" key="10">
    <source>
        <dbReference type="PROSITE" id="PS50109"/>
    </source>
</evidence>
<keyword evidence="9" id="KW-0812">Transmembrane</keyword>
<dbReference type="EC" id="2.7.13.3" evidence="3"/>
<dbReference type="Gene3D" id="3.30.565.10">
    <property type="entry name" value="Histidine kinase-like ATPase, C-terminal domain"/>
    <property type="match status" value="1"/>
</dbReference>
<dbReference type="SMART" id="SM00387">
    <property type="entry name" value="HATPase_c"/>
    <property type="match status" value="1"/>
</dbReference>
<dbReference type="SUPFAM" id="SSF47384">
    <property type="entry name" value="Homodimeric domain of signal transducing histidine kinase"/>
    <property type="match status" value="1"/>
</dbReference>
<dbReference type="InterPro" id="IPR036097">
    <property type="entry name" value="HisK_dim/P_sf"/>
</dbReference>
<name>A0A410S3W9_CORCK</name>
<dbReference type="InterPro" id="IPR005467">
    <property type="entry name" value="His_kinase_dom"/>
</dbReference>
<evidence type="ECO:0000256" key="6">
    <source>
        <dbReference type="ARBA" id="ARBA00022777"/>
    </source>
</evidence>
<evidence type="ECO:0000313" key="13">
    <source>
        <dbReference type="Proteomes" id="UP000288758"/>
    </source>
</evidence>
<feature type="domain" description="HAMP" evidence="11">
    <location>
        <begin position="531"/>
        <end position="583"/>
    </location>
</feature>
<dbReference type="Proteomes" id="UP000288758">
    <property type="component" value="Chromosome"/>
</dbReference>
<keyword evidence="6" id="KW-0418">Kinase</keyword>
<dbReference type="Pfam" id="PF00512">
    <property type="entry name" value="HisKA"/>
    <property type="match status" value="1"/>
</dbReference>
<dbReference type="Gene3D" id="6.10.340.10">
    <property type="match status" value="1"/>
</dbReference>
<dbReference type="PANTHER" id="PTHR43711">
    <property type="entry name" value="TWO-COMPONENT HISTIDINE KINASE"/>
    <property type="match status" value="1"/>
</dbReference>
<feature type="domain" description="Histidine kinase" evidence="10">
    <location>
        <begin position="598"/>
        <end position="821"/>
    </location>
</feature>
<feature type="transmembrane region" description="Helical" evidence="9">
    <location>
        <begin position="12"/>
        <end position="31"/>
    </location>
</feature>
<feature type="transmembrane region" description="Helical" evidence="9">
    <location>
        <begin position="181"/>
        <end position="201"/>
    </location>
</feature>
<dbReference type="GO" id="GO:0000155">
    <property type="term" value="F:phosphorelay sensor kinase activity"/>
    <property type="evidence" value="ECO:0007669"/>
    <property type="project" value="InterPro"/>
</dbReference>
<keyword evidence="8 9" id="KW-0472">Membrane</keyword>
<comment type="subcellular location">
    <subcellularLocation>
        <location evidence="2">Membrane</location>
    </subcellularLocation>
</comment>
<evidence type="ECO:0000256" key="1">
    <source>
        <dbReference type="ARBA" id="ARBA00000085"/>
    </source>
</evidence>
<protein>
    <recommendedName>
        <fullName evidence="3">histidine kinase</fullName>
        <ecNumber evidence="3">2.7.13.3</ecNumber>
    </recommendedName>
</protein>
<dbReference type="SMART" id="SM00304">
    <property type="entry name" value="HAMP"/>
    <property type="match status" value="1"/>
</dbReference>
<dbReference type="InterPro" id="IPR004358">
    <property type="entry name" value="Sig_transdc_His_kin-like_C"/>
</dbReference>
<feature type="transmembrane region" description="Helical" evidence="9">
    <location>
        <begin position="156"/>
        <end position="176"/>
    </location>
</feature>
<dbReference type="CDD" id="cd00082">
    <property type="entry name" value="HisKA"/>
    <property type="match status" value="1"/>
</dbReference>
<evidence type="ECO:0000256" key="7">
    <source>
        <dbReference type="ARBA" id="ARBA00023012"/>
    </source>
</evidence>
<evidence type="ECO:0000256" key="8">
    <source>
        <dbReference type="ARBA" id="ARBA00023136"/>
    </source>
</evidence>
<feature type="transmembrane region" description="Helical" evidence="9">
    <location>
        <begin position="207"/>
        <end position="227"/>
    </location>
</feature>
<proteinExistence type="predicted"/>
<dbReference type="CDD" id="cd06225">
    <property type="entry name" value="HAMP"/>
    <property type="match status" value="1"/>
</dbReference>
<dbReference type="Pfam" id="PF02518">
    <property type="entry name" value="HATPase_c"/>
    <property type="match status" value="1"/>
</dbReference>
<dbReference type="PRINTS" id="PR00344">
    <property type="entry name" value="BCTRLSENSOR"/>
</dbReference>
<accession>A0A410S3W9</accession>
<keyword evidence="7" id="KW-0902">Two-component regulatory system</keyword>
<dbReference type="FunFam" id="3.30.565.10:FF:000006">
    <property type="entry name" value="Sensor histidine kinase WalK"/>
    <property type="match status" value="1"/>
</dbReference>
<evidence type="ECO:0000256" key="9">
    <source>
        <dbReference type="SAM" id="Phobius"/>
    </source>
</evidence>
<dbReference type="Gene3D" id="3.30.450.20">
    <property type="entry name" value="PAS domain"/>
    <property type="match status" value="1"/>
</dbReference>
<dbReference type="InterPro" id="IPR003594">
    <property type="entry name" value="HATPase_dom"/>
</dbReference>
<dbReference type="SUPFAM" id="SSF55874">
    <property type="entry name" value="ATPase domain of HSP90 chaperone/DNA topoisomerase II/histidine kinase"/>
    <property type="match status" value="1"/>
</dbReference>
<dbReference type="CDD" id="cd00075">
    <property type="entry name" value="HATPase"/>
    <property type="match status" value="1"/>
</dbReference>
<feature type="transmembrane region" description="Helical" evidence="9">
    <location>
        <begin position="507"/>
        <end position="529"/>
    </location>
</feature>
<reference evidence="12 13" key="1">
    <citation type="submission" date="2018-12" db="EMBL/GenBank/DDBJ databases">
        <title>Complete Genome Sequence of the Corallopyronin A producing Myxobacterium Corallococcus coralloides B035.</title>
        <authorList>
            <person name="Bouhired S.M."/>
            <person name="Rupp O."/>
            <person name="Blom J."/>
            <person name="Schaeberle T.F."/>
            <person name="Kehraus S."/>
            <person name="Schiefer A."/>
            <person name="Pfarr K."/>
            <person name="Goesmann A."/>
            <person name="Hoerauf A."/>
            <person name="Koenig G.M."/>
        </authorList>
    </citation>
    <scope>NUCLEOTIDE SEQUENCE [LARGE SCALE GENOMIC DNA]</scope>
    <source>
        <strain evidence="12 13">B035</strain>
    </source>
</reference>
<evidence type="ECO:0000256" key="5">
    <source>
        <dbReference type="ARBA" id="ARBA00022679"/>
    </source>
</evidence>
<dbReference type="Gene3D" id="1.10.287.130">
    <property type="match status" value="1"/>
</dbReference>
<dbReference type="EMBL" id="CP034669">
    <property type="protein sequence ID" value="QAT88822.1"/>
    <property type="molecule type" value="Genomic_DNA"/>
</dbReference>
<dbReference type="InterPro" id="IPR036890">
    <property type="entry name" value="HATPase_C_sf"/>
</dbReference>
<dbReference type="CDD" id="cd12914">
    <property type="entry name" value="PDC1_DGC_like"/>
    <property type="match status" value="1"/>
</dbReference>
<comment type="catalytic activity">
    <reaction evidence="1">
        <text>ATP + protein L-histidine = ADP + protein N-phospho-L-histidine.</text>
        <dbReference type="EC" id="2.7.13.3"/>
    </reaction>
</comment>
<dbReference type="PANTHER" id="PTHR43711:SF1">
    <property type="entry name" value="HISTIDINE KINASE 1"/>
    <property type="match status" value="1"/>
</dbReference>
<dbReference type="InterPro" id="IPR050736">
    <property type="entry name" value="Sensor_HK_Regulatory"/>
</dbReference>